<evidence type="ECO:0008006" key="4">
    <source>
        <dbReference type="Google" id="ProtNLM"/>
    </source>
</evidence>
<reference evidence="2 3" key="1">
    <citation type="submission" date="2021-09" db="EMBL/GenBank/DDBJ databases">
        <title>Genome sequencing and assembly of Chryseobacterium sp. RG1.</title>
        <authorList>
            <person name="Chhetri G."/>
        </authorList>
    </citation>
    <scope>NUCLEOTIDE SEQUENCE [LARGE SCALE GENOMIC DNA]</scope>
    <source>
        <strain evidence="2 3">RG1</strain>
    </source>
</reference>
<name>A0ABS8A7A0_9FLAO</name>
<evidence type="ECO:0000313" key="2">
    <source>
        <dbReference type="EMBL" id="MCA6069188.1"/>
    </source>
</evidence>
<evidence type="ECO:0000313" key="3">
    <source>
        <dbReference type="Proteomes" id="UP000618240"/>
    </source>
</evidence>
<dbReference type="RefSeq" id="WP_225690373.1">
    <property type="nucleotide sequence ID" value="NZ_JAERSE020000005.1"/>
</dbReference>
<keyword evidence="1" id="KW-0812">Transmembrane</keyword>
<gene>
    <name evidence="2" type="ORF">JI747_018630</name>
</gene>
<feature type="transmembrane region" description="Helical" evidence="1">
    <location>
        <begin position="35"/>
        <end position="54"/>
    </location>
</feature>
<comment type="caution">
    <text evidence="2">The sequence shown here is derived from an EMBL/GenBank/DDBJ whole genome shotgun (WGS) entry which is preliminary data.</text>
</comment>
<keyword evidence="1" id="KW-1133">Transmembrane helix</keyword>
<dbReference type="Proteomes" id="UP000618240">
    <property type="component" value="Unassembled WGS sequence"/>
</dbReference>
<proteinExistence type="predicted"/>
<dbReference type="EMBL" id="JAERSE020000005">
    <property type="protein sequence ID" value="MCA6069188.1"/>
    <property type="molecule type" value="Genomic_DNA"/>
</dbReference>
<keyword evidence="1" id="KW-0472">Membrane</keyword>
<keyword evidence="3" id="KW-1185">Reference proteome</keyword>
<organism evidence="2 3">
    <name type="scientific">Chryseobacterium tagetis</name>
    <dbReference type="NCBI Taxonomy" id="2801334"/>
    <lineage>
        <taxon>Bacteria</taxon>
        <taxon>Pseudomonadati</taxon>
        <taxon>Bacteroidota</taxon>
        <taxon>Flavobacteriia</taxon>
        <taxon>Flavobacteriales</taxon>
        <taxon>Weeksellaceae</taxon>
        <taxon>Chryseobacterium group</taxon>
        <taxon>Chryseobacterium</taxon>
    </lineage>
</organism>
<accession>A0ABS8A7A0</accession>
<evidence type="ECO:0000256" key="1">
    <source>
        <dbReference type="SAM" id="Phobius"/>
    </source>
</evidence>
<protein>
    <recommendedName>
        <fullName evidence="4">DUF5668 domain-containing protein</fullName>
    </recommendedName>
</protein>
<sequence>MKKAIGIFLILIGVSLVFILKVGPSQETNFLFTYGDWPLIVGGLICLIPGLIIYNKNR</sequence>